<protein>
    <submittedName>
        <fullName evidence="1">Uncharacterized protein</fullName>
    </submittedName>
</protein>
<gene>
    <name evidence="1" type="ORF">MMOR_34500</name>
</gene>
<dbReference type="KEGG" id="mmor:MMOR_34500"/>
<evidence type="ECO:0000313" key="2">
    <source>
        <dbReference type="Proteomes" id="UP000466681"/>
    </source>
</evidence>
<dbReference type="AlphaFoldDB" id="A0AAD1HD81"/>
<dbReference type="Proteomes" id="UP000466681">
    <property type="component" value="Chromosome"/>
</dbReference>
<sequence length="72" mass="7930">MPALDHVVHVGGDMTYSDGFLAKRFLRSEHAAGNLGDAIPSLLREAGLECTQVATHRHRGVGRLTYYRAIRP</sequence>
<keyword evidence="2" id="KW-1185">Reference proteome</keyword>
<reference evidence="1 2" key="1">
    <citation type="journal article" date="2019" name="Emerg. Microbes Infect.">
        <title>Comprehensive subspecies identification of 175 nontuberculous mycobacteria species based on 7547 genomic profiles.</title>
        <authorList>
            <person name="Matsumoto Y."/>
            <person name="Kinjo T."/>
            <person name="Motooka D."/>
            <person name="Nabeya D."/>
            <person name="Jung N."/>
            <person name="Uechi K."/>
            <person name="Horii T."/>
            <person name="Iida T."/>
            <person name="Fujita J."/>
            <person name="Nakamura S."/>
        </authorList>
    </citation>
    <scope>NUCLEOTIDE SEQUENCE [LARGE SCALE GENOMIC DNA]</scope>
    <source>
        <strain evidence="1 2">JCM 6375</strain>
    </source>
</reference>
<proteinExistence type="predicted"/>
<accession>A0AAD1HD81</accession>
<name>A0AAD1HD81_9MYCO</name>
<organism evidence="1 2">
    <name type="scientific">Mycolicibacterium moriokaense</name>
    <dbReference type="NCBI Taxonomy" id="39691"/>
    <lineage>
        <taxon>Bacteria</taxon>
        <taxon>Bacillati</taxon>
        <taxon>Actinomycetota</taxon>
        <taxon>Actinomycetes</taxon>
        <taxon>Mycobacteriales</taxon>
        <taxon>Mycobacteriaceae</taxon>
        <taxon>Mycolicibacterium</taxon>
    </lineage>
</organism>
<dbReference type="EMBL" id="AP022560">
    <property type="protein sequence ID" value="BBX02514.1"/>
    <property type="molecule type" value="Genomic_DNA"/>
</dbReference>
<dbReference type="RefSeq" id="WP_133056601.1">
    <property type="nucleotide sequence ID" value="NZ_AP022560.1"/>
</dbReference>
<evidence type="ECO:0000313" key="1">
    <source>
        <dbReference type="EMBL" id="BBX02514.1"/>
    </source>
</evidence>